<dbReference type="GO" id="GO:0006355">
    <property type="term" value="P:regulation of DNA-templated transcription"/>
    <property type="evidence" value="ECO:0007669"/>
    <property type="project" value="InterPro"/>
</dbReference>
<dbReference type="GO" id="GO:0000439">
    <property type="term" value="C:transcription factor TFIIH core complex"/>
    <property type="evidence" value="ECO:0007669"/>
    <property type="project" value="UniProtKB-UniRule"/>
</dbReference>
<accession>R4X8G7</accession>
<keyword evidence="10 14" id="KW-0804">Transcription</keyword>
<dbReference type="InterPro" id="IPR036465">
    <property type="entry name" value="vWFA_dom_sf"/>
</dbReference>
<dbReference type="Pfam" id="PF03850">
    <property type="entry name" value="Tfb4"/>
    <property type="match status" value="1"/>
</dbReference>
<evidence type="ECO:0000256" key="12">
    <source>
        <dbReference type="ARBA" id="ARBA00023242"/>
    </source>
</evidence>
<dbReference type="STRING" id="1097556.R4X8G7"/>
<gene>
    <name evidence="15" type="ORF">TAPDE_001244</name>
</gene>
<dbReference type="GO" id="GO:0006289">
    <property type="term" value="P:nucleotide-excision repair"/>
    <property type="evidence" value="ECO:0007669"/>
    <property type="project" value="UniProtKB-UniRule"/>
</dbReference>
<dbReference type="GO" id="GO:0005675">
    <property type="term" value="C:transcription factor TFIIH holo complex"/>
    <property type="evidence" value="ECO:0007669"/>
    <property type="project" value="UniProtKB-UniRule"/>
</dbReference>
<keyword evidence="5 14" id="KW-0479">Metal-binding</keyword>
<evidence type="ECO:0000256" key="3">
    <source>
        <dbReference type="ARBA" id="ARBA00005273"/>
    </source>
</evidence>
<dbReference type="GO" id="GO:0008270">
    <property type="term" value="F:zinc ion binding"/>
    <property type="evidence" value="ECO:0007669"/>
    <property type="project" value="UniProtKB-KW"/>
</dbReference>
<dbReference type="OrthoDB" id="17307at2759"/>
<keyword evidence="9 14" id="KW-0805">Transcription regulation</keyword>
<dbReference type="Gene3D" id="3.40.50.410">
    <property type="entry name" value="von Willebrand factor, type A domain"/>
    <property type="match status" value="1"/>
</dbReference>
<evidence type="ECO:0000256" key="5">
    <source>
        <dbReference type="ARBA" id="ARBA00022723"/>
    </source>
</evidence>
<evidence type="ECO:0000256" key="2">
    <source>
        <dbReference type="ARBA" id="ARBA00004123"/>
    </source>
</evidence>
<sequence>MDRFDTLRHLNDDATHQDKNEGSLVVFILDTNPSAWASLSSPTLQQSLADIFIFLNAHLALSHTNKTAVIASHIGTARFLYPSPEETFKQPSERDLHREANAYKPFLAVQDEVLHNISTLLNSTTQLTIETSRTSMMSGAITLALSYINRHASSVGSSRIMILSVSGDLEMQYIPMMNCIFSAQKQKVMIDIAKVGGDAVFLQQASDATKGCYRNVRAGESLLGYLMGLFLPDQHVRRDLNLPAVANVDFRAACFCHKKVLDVGFVCSVCLSIFCQALPKCITCDSTFDVQEMKTFGAKPAVLIKKKKKGGPQLQQENSIVID</sequence>
<comment type="subcellular location">
    <subcellularLocation>
        <location evidence="2 14">Nucleus</location>
    </subcellularLocation>
</comment>
<keyword evidence="8 14" id="KW-0862">Zinc</keyword>
<evidence type="ECO:0000256" key="6">
    <source>
        <dbReference type="ARBA" id="ARBA00022763"/>
    </source>
</evidence>
<evidence type="ECO:0000256" key="10">
    <source>
        <dbReference type="ARBA" id="ARBA00023163"/>
    </source>
</evidence>
<comment type="similarity">
    <text evidence="3 14">Belongs to the TFB4 family.</text>
</comment>
<dbReference type="EMBL" id="CAHR02000046">
    <property type="protein sequence ID" value="CCG81596.1"/>
    <property type="molecule type" value="Genomic_DNA"/>
</dbReference>
<evidence type="ECO:0000256" key="1">
    <source>
        <dbReference type="ARBA" id="ARBA00002817"/>
    </source>
</evidence>
<keyword evidence="16" id="KW-1185">Reference proteome</keyword>
<comment type="caution">
    <text evidence="15">The sequence shown here is derived from an EMBL/GenBank/DDBJ whole genome shotgun (WGS) entry which is preliminary data.</text>
</comment>
<keyword evidence="7 14" id="KW-0863">Zinc-finger</keyword>
<keyword evidence="11 14" id="KW-0234">DNA repair</keyword>
<evidence type="ECO:0000256" key="13">
    <source>
        <dbReference type="ARBA" id="ARBA00033341"/>
    </source>
</evidence>
<evidence type="ECO:0000256" key="9">
    <source>
        <dbReference type="ARBA" id="ARBA00023015"/>
    </source>
</evidence>
<dbReference type="Proteomes" id="UP000013776">
    <property type="component" value="Unassembled WGS sequence"/>
</dbReference>
<organism evidence="15 16">
    <name type="scientific">Taphrina deformans (strain PYCC 5710 / ATCC 11124 / CBS 356.35 / IMI 108563 / JCM 9778 / NBRC 8474)</name>
    <name type="common">Peach leaf curl fungus</name>
    <name type="synonym">Lalaria deformans</name>
    <dbReference type="NCBI Taxonomy" id="1097556"/>
    <lineage>
        <taxon>Eukaryota</taxon>
        <taxon>Fungi</taxon>
        <taxon>Dikarya</taxon>
        <taxon>Ascomycota</taxon>
        <taxon>Taphrinomycotina</taxon>
        <taxon>Taphrinomycetes</taxon>
        <taxon>Taphrinales</taxon>
        <taxon>Taphrinaceae</taxon>
        <taxon>Taphrina</taxon>
    </lineage>
</organism>
<evidence type="ECO:0000256" key="4">
    <source>
        <dbReference type="ARBA" id="ARBA00021280"/>
    </source>
</evidence>
<evidence type="ECO:0000256" key="7">
    <source>
        <dbReference type="ARBA" id="ARBA00022771"/>
    </source>
</evidence>
<name>R4X8G7_TAPDE</name>
<comment type="function">
    <text evidence="1 14">Component of the general transcription and DNA repair factor IIH (TFIIH) core complex, which is involved in general and transcription-coupled nucleotide excision repair (NER) of damaged DNA and, when complexed to TFIIK, in RNA transcription by RNA polymerase II. In NER, TFIIH acts by opening DNA around the lesion to allow the excision of the damaged oligonucleotide and its replacement by a new DNA fragment. In transcription, TFIIH has an essential role in transcription initiation. When the pre-initiation complex (PIC) has been established, TFIIH is required for promoter opening and promoter escape. Phosphorylation of the C-terminal tail (CTD) of the largest subunit of RNA polymerase II by the kinase module TFIIK controls the initiation of transcription.</text>
</comment>
<dbReference type="eggNOG" id="KOG2487">
    <property type="taxonomic scope" value="Eukaryota"/>
</dbReference>
<evidence type="ECO:0000313" key="16">
    <source>
        <dbReference type="Proteomes" id="UP000013776"/>
    </source>
</evidence>
<dbReference type="PANTHER" id="PTHR12831">
    <property type="entry name" value="TRANSCRIPTION INITIATION FACTOR IIH TFIIH , POLYPEPTIDE 3-RELATED"/>
    <property type="match status" value="1"/>
</dbReference>
<evidence type="ECO:0000256" key="11">
    <source>
        <dbReference type="ARBA" id="ARBA00023204"/>
    </source>
</evidence>
<comment type="subunit">
    <text evidence="14">Component of the 7-subunit TFIIH core complex composed of XPB/SSL2, XPD/RAD3, SSL1, TFB1, TFB2, TFB4 and TFB5, which is active in NER. The core complex associates with the 3-subunit CTD-kinase module TFIIK composed of CCL1, KIN28 and TFB3 to form the 10-subunit holoenzyme (holo-TFIIH) active in transcription.</text>
</comment>
<evidence type="ECO:0000256" key="14">
    <source>
        <dbReference type="RuleBase" id="RU368090"/>
    </source>
</evidence>
<dbReference type="InterPro" id="IPR004600">
    <property type="entry name" value="TFIIH_Tfb4/GTF2H3"/>
</dbReference>
<evidence type="ECO:0000256" key="8">
    <source>
        <dbReference type="ARBA" id="ARBA00022833"/>
    </source>
</evidence>
<dbReference type="AlphaFoldDB" id="R4X8G7"/>
<reference evidence="15 16" key="1">
    <citation type="journal article" date="2013" name="MBio">
        <title>Genome sequencing of the plant pathogen Taphrina deformans, the causal agent of peach leaf curl.</title>
        <authorList>
            <person name="Cisse O.H."/>
            <person name="Almeida J.M.G.C.F."/>
            <person name="Fonseca A."/>
            <person name="Kumar A.A."/>
            <person name="Salojaervi J."/>
            <person name="Overmyer K."/>
            <person name="Hauser P.M."/>
            <person name="Pagni M."/>
        </authorList>
    </citation>
    <scope>NUCLEOTIDE SEQUENCE [LARGE SCALE GENOMIC DNA]</scope>
    <source>
        <strain evidence="16">PYCC 5710 / ATCC 11124 / CBS 356.35 / IMI 108563 / JCM 9778 / NBRC 8474</strain>
    </source>
</reference>
<proteinExistence type="inferred from homology"/>
<evidence type="ECO:0000313" key="15">
    <source>
        <dbReference type="EMBL" id="CCG81596.1"/>
    </source>
</evidence>
<protein>
    <recommendedName>
        <fullName evidence="4 14">General transcription and DNA repair factor IIH subunit TFB4</fullName>
        <shortName evidence="14">TFIIH subunit TFB4</shortName>
    </recommendedName>
    <alternativeName>
        <fullName evidence="13 14">RNA polymerase II transcription factor B subunit 4</fullName>
    </alternativeName>
</protein>
<keyword evidence="12 14" id="KW-0539">Nucleus</keyword>
<keyword evidence="6 14" id="KW-0227">DNA damage</keyword>
<dbReference type="PANTHER" id="PTHR12831:SF0">
    <property type="entry name" value="GENERAL TRANSCRIPTION FACTOR IIH SUBUNIT 3"/>
    <property type="match status" value="1"/>
</dbReference>